<dbReference type="PANTHER" id="PTHR36307">
    <property type="entry name" value="FLAGELLA BASAL BODY P-RING FORMATION PROTEIN FLGA"/>
    <property type="match status" value="1"/>
</dbReference>
<dbReference type="EMBL" id="UOFY01000052">
    <property type="protein sequence ID" value="VAX10546.1"/>
    <property type="molecule type" value="Genomic_DNA"/>
</dbReference>
<dbReference type="InterPro" id="IPR039246">
    <property type="entry name" value="Flagellar_FlgA"/>
</dbReference>
<sequence length="269" mass="30725">MLYIQPQQSVKIPTSRQFSLFNSLLSKEIILPADILYRRQVCILLTIVLLLTFPVDLLARDYESIKNIRDTLQHYIKSTLIQDKNSDFEIGHLDQRLRLDKCDQPLEVFGSDSTRLVGHSSLGVRCRGNKMWKIHVPINIIRYTEVLTMRQNLARGNVLQLSDLESRRINISRLTNGYFIDKNEVQGKILKRSLRRGDVLTNGMLDVRKLVKRGDIVTIMASSNTLAIRVKGRALMDGRKGDVIRVKNQSSKREIQAIVVATGIVKISM</sequence>
<dbReference type="AlphaFoldDB" id="A0A3B1AWY1"/>
<dbReference type="InterPro" id="IPR013974">
    <property type="entry name" value="SAF"/>
</dbReference>
<dbReference type="InterPro" id="IPR017585">
    <property type="entry name" value="SAF_FlgA"/>
</dbReference>
<dbReference type="NCBIfam" id="TIGR03170">
    <property type="entry name" value="flgA_cterm"/>
    <property type="match status" value="1"/>
</dbReference>
<evidence type="ECO:0000256" key="1">
    <source>
        <dbReference type="ARBA" id="ARBA00004418"/>
    </source>
</evidence>
<dbReference type="Pfam" id="PF13144">
    <property type="entry name" value="ChapFlgA"/>
    <property type="match status" value="1"/>
</dbReference>
<gene>
    <name evidence="5" type="ORF">MNBD_GAMMA25-276</name>
</gene>
<keyword evidence="3" id="KW-0574">Periplasm</keyword>
<evidence type="ECO:0000256" key="3">
    <source>
        <dbReference type="ARBA" id="ARBA00022764"/>
    </source>
</evidence>
<proteinExistence type="predicted"/>
<reference evidence="5" key="1">
    <citation type="submission" date="2018-06" db="EMBL/GenBank/DDBJ databases">
        <authorList>
            <person name="Zhirakovskaya E."/>
        </authorList>
    </citation>
    <scope>NUCLEOTIDE SEQUENCE</scope>
</reference>
<feature type="domain" description="SAF" evidence="4">
    <location>
        <begin position="144"/>
        <end position="206"/>
    </location>
</feature>
<accession>A0A3B1AWY1</accession>
<evidence type="ECO:0000256" key="2">
    <source>
        <dbReference type="ARBA" id="ARBA00022729"/>
    </source>
</evidence>
<dbReference type="GO" id="GO:0044780">
    <property type="term" value="P:bacterial-type flagellum assembly"/>
    <property type="evidence" value="ECO:0007669"/>
    <property type="project" value="InterPro"/>
</dbReference>
<dbReference type="SMART" id="SM00858">
    <property type="entry name" value="SAF"/>
    <property type="match status" value="1"/>
</dbReference>
<dbReference type="Pfam" id="PF17656">
    <property type="entry name" value="ChapFlgA_N"/>
    <property type="match status" value="1"/>
</dbReference>
<evidence type="ECO:0000313" key="5">
    <source>
        <dbReference type="EMBL" id="VAX10546.1"/>
    </source>
</evidence>
<name>A0A3B1AWY1_9ZZZZ</name>
<evidence type="ECO:0000259" key="4">
    <source>
        <dbReference type="SMART" id="SM00858"/>
    </source>
</evidence>
<dbReference type="InterPro" id="IPR041231">
    <property type="entry name" value="FlgA_N"/>
</dbReference>
<dbReference type="CDD" id="cd11614">
    <property type="entry name" value="SAF_CpaB_FlgA_like"/>
    <property type="match status" value="1"/>
</dbReference>
<dbReference type="Gene3D" id="3.90.1210.10">
    <property type="entry name" value="Antifreeze-like/N-acetylneuraminic acid synthase C-terminal domain"/>
    <property type="match status" value="1"/>
</dbReference>
<dbReference type="GO" id="GO:0042597">
    <property type="term" value="C:periplasmic space"/>
    <property type="evidence" value="ECO:0007669"/>
    <property type="project" value="UniProtKB-SubCell"/>
</dbReference>
<comment type="subcellular location">
    <subcellularLocation>
        <location evidence="1">Periplasm</location>
    </subcellularLocation>
</comment>
<dbReference type="PANTHER" id="PTHR36307:SF1">
    <property type="entry name" value="FLAGELLA BASAL BODY P-RING FORMATION PROTEIN FLGA"/>
    <property type="match status" value="1"/>
</dbReference>
<keyword evidence="2" id="KW-0732">Signal</keyword>
<dbReference type="Gene3D" id="2.30.30.760">
    <property type="match status" value="1"/>
</dbReference>
<organism evidence="5">
    <name type="scientific">hydrothermal vent metagenome</name>
    <dbReference type="NCBI Taxonomy" id="652676"/>
    <lineage>
        <taxon>unclassified sequences</taxon>
        <taxon>metagenomes</taxon>
        <taxon>ecological metagenomes</taxon>
    </lineage>
</organism>
<protein>
    <recommendedName>
        <fullName evidence="4">SAF domain-containing protein</fullName>
    </recommendedName>
</protein>